<dbReference type="Proteomes" id="UP000198609">
    <property type="component" value="Unassembled WGS sequence"/>
</dbReference>
<organism evidence="3 4">
    <name type="scientific">Streptomyces melanosporofaciens</name>
    <dbReference type="NCBI Taxonomy" id="67327"/>
    <lineage>
        <taxon>Bacteria</taxon>
        <taxon>Bacillati</taxon>
        <taxon>Actinomycetota</taxon>
        <taxon>Actinomycetes</taxon>
        <taxon>Kitasatosporales</taxon>
        <taxon>Streptomycetaceae</taxon>
        <taxon>Streptomyces</taxon>
        <taxon>Streptomyces violaceusniger group</taxon>
    </lineage>
</organism>
<name>A0A1H4KNX3_STRMJ</name>
<sequence length="130" mass="12845">MVTVAAGVASVGLTLLVIFADLNTAGQVASVIGTVAGLIALVVSVIALFRDTGTGPSSDSRRVRAGRGAIAVGGDITGSALGKNSKVSGPPTPRSRITARRSTDDVQARQDGIAAGGDITDSALGEGSER</sequence>
<evidence type="ECO:0000313" key="4">
    <source>
        <dbReference type="Proteomes" id="UP000198609"/>
    </source>
</evidence>
<evidence type="ECO:0000256" key="1">
    <source>
        <dbReference type="SAM" id="MobiDB-lite"/>
    </source>
</evidence>
<keyword evidence="4" id="KW-1185">Reference proteome</keyword>
<keyword evidence="2" id="KW-0812">Transmembrane</keyword>
<feature type="region of interest" description="Disordered" evidence="1">
    <location>
        <begin position="78"/>
        <end position="130"/>
    </location>
</feature>
<evidence type="ECO:0000313" key="3">
    <source>
        <dbReference type="EMBL" id="SEB59956.1"/>
    </source>
</evidence>
<accession>A0A1H4KNX3</accession>
<keyword evidence="2" id="KW-0472">Membrane</keyword>
<feature type="transmembrane region" description="Helical" evidence="2">
    <location>
        <begin position="30"/>
        <end position="49"/>
    </location>
</feature>
<dbReference type="AlphaFoldDB" id="A0A1H4KNX3"/>
<reference evidence="4" key="1">
    <citation type="submission" date="2016-10" db="EMBL/GenBank/DDBJ databases">
        <authorList>
            <person name="Varghese N."/>
            <person name="Submissions S."/>
        </authorList>
    </citation>
    <scope>NUCLEOTIDE SEQUENCE [LARGE SCALE GENOMIC DNA]</scope>
    <source>
        <strain evidence="4">DSM 40318</strain>
    </source>
</reference>
<protein>
    <submittedName>
        <fullName evidence="3">Uncharacterized protein</fullName>
    </submittedName>
</protein>
<dbReference type="EMBL" id="FNST01000002">
    <property type="protein sequence ID" value="SEB59956.1"/>
    <property type="molecule type" value="Genomic_DNA"/>
</dbReference>
<evidence type="ECO:0000256" key="2">
    <source>
        <dbReference type="SAM" id="Phobius"/>
    </source>
</evidence>
<proteinExistence type="predicted"/>
<gene>
    <name evidence="3" type="ORF">SAMN04490356_0857</name>
</gene>
<keyword evidence="2" id="KW-1133">Transmembrane helix</keyword>